<dbReference type="AlphaFoldDB" id="A0A4S8HIE5"/>
<dbReference type="Proteomes" id="UP000306918">
    <property type="component" value="Unassembled WGS sequence"/>
</dbReference>
<gene>
    <name evidence="1" type="ORF">FAM09_27520</name>
</gene>
<name>A0A4S8HIE5_9BACT</name>
<dbReference type="OrthoDB" id="800014at2"/>
<dbReference type="EMBL" id="STFF01000011">
    <property type="protein sequence ID" value="THU32542.1"/>
    <property type="molecule type" value="Genomic_DNA"/>
</dbReference>
<reference evidence="1 2" key="1">
    <citation type="submission" date="2019-04" db="EMBL/GenBank/DDBJ databases">
        <title>Niastella caeni sp. nov., isolated from activated sludge.</title>
        <authorList>
            <person name="Sheng M."/>
        </authorList>
    </citation>
    <scope>NUCLEOTIDE SEQUENCE [LARGE SCALE GENOMIC DNA]</scope>
    <source>
        <strain evidence="1 2">HX-2-15</strain>
    </source>
</reference>
<protein>
    <submittedName>
        <fullName evidence="1">Uncharacterized protein</fullName>
    </submittedName>
</protein>
<evidence type="ECO:0000313" key="1">
    <source>
        <dbReference type="EMBL" id="THU32542.1"/>
    </source>
</evidence>
<dbReference type="RefSeq" id="WP_136580384.1">
    <property type="nucleotide sequence ID" value="NZ_STFF01000011.1"/>
</dbReference>
<sequence length="108" mass="12537">MNVSHEFIEGLINELISILASVKEKITDGSDLIWTSYETPVELRNEIDRCIYHLQQNHKQILEEINFHFAPTGTFQEHSMANGWTGKYHAMAERFDKLYELLNNIANA</sequence>
<comment type="caution">
    <text evidence="1">The sequence shown here is derived from an EMBL/GenBank/DDBJ whole genome shotgun (WGS) entry which is preliminary data.</text>
</comment>
<organism evidence="1 2">
    <name type="scientific">Niastella caeni</name>
    <dbReference type="NCBI Taxonomy" id="2569763"/>
    <lineage>
        <taxon>Bacteria</taxon>
        <taxon>Pseudomonadati</taxon>
        <taxon>Bacteroidota</taxon>
        <taxon>Chitinophagia</taxon>
        <taxon>Chitinophagales</taxon>
        <taxon>Chitinophagaceae</taxon>
        <taxon>Niastella</taxon>
    </lineage>
</organism>
<accession>A0A4S8HIE5</accession>
<evidence type="ECO:0000313" key="2">
    <source>
        <dbReference type="Proteomes" id="UP000306918"/>
    </source>
</evidence>
<keyword evidence="2" id="KW-1185">Reference proteome</keyword>
<proteinExistence type="predicted"/>